<evidence type="ECO:0000259" key="2">
    <source>
        <dbReference type="Pfam" id="PF07532"/>
    </source>
</evidence>
<name>A0ABU7UXS8_9CLOT</name>
<dbReference type="InterPro" id="IPR011081">
    <property type="entry name" value="Big_4"/>
</dbReference>
<feature type="domain" description="Bacterial Ig-like" evidence="2">
    <location>
        <begin position="154"/>
        <end position="204"/>
    </location>
</feature>
<accession>A0ABU7UXS8</accession>
<evidence type="ECO:0000259" key="3">
    <source>
        <dbReference type="Pfam" id="PF16472"/>
    </source>
</evidence>
<comment type="caution">
    <text evidence="4">The sequence shown here is derived from an EMBL/GenBank/DDBJ whole genome shotgun (WGS) entry which is preliminary data.</text>
</comment>
<sequence>MINKKLYSGLSRFIIASMIVTSVSGVADAATEDIINTTNKKIYNVTSSKDVQALIEDLKDGGGDQFLKEDTDGKYYSPNDKLTAQSREIVKLLKAANVSLTDSTAIKTYIKNNAAKIVADVKVETDKVATQTVDTSNYTSPKVANLTVSLVSAINATETLGDTYTLPTTVTVILSDVTTKDLAVTWNKVASTTVAGTYTFTGVLTMVAGVVNTDNLTVLATLTVNALTADNTPLYLGEVNGGTFSSRDELAINDKENVYYYKNTIDPKIKVVSADGSTQSNISNTGTISDFLVDAGWIYYTSSENYSPSGLSGNLYRMAIDGTQNSILCNYVTSLELVKYGSVYYQDFSVSGSVSLYKMNLDGSNKIKILDKSSCQYQSLSVINNYIYYINYADSMKLYRVNVDGTNNVKVLDDPISSYYFYNNNIYYSTEDSISHYTYLYRANLDGISKVKLGETALIICGIDNEWIYGIDSKNSLGLVKTKLDGSGLTIIRSTRSYDKINVSTDWIYYINDDDNDSLYKVRKDGNENQKISNSRKYNVYNDSVFLLDDSADRNLYISNTTLTNTIKVSDDNMKNIVIVGDWIYYTNSDDNNKLYKIGSNGVNRQKLCDDNMSFGFKIVGDYVYYINHSSYDQYYKIRTNGTERVAVKFTPMFNIVISDGWIYFSNNYTTIDGSLHRMKIDGTNEEIVSKDKLSDYGINAIFIKDDYIYYINKSDNDSFYRVNKDGTGKIKISDDYMVDAIFENGWIYYGNRDDDWKPYKIKIDGTNKTKISSDNFYNFTVNDGFIYYKNYSNGNLLKIGEDGTGKMQLTNNSVSAFSVTGDWIYYDTYDQLNFYRMKKDGTSRVQIK</sequence>
<keyword evidence="1" id="KW-0732">Signal</keyword>
<dbReference type="Pfam" id="PF07532">
    <property type="entry name" value="Big_4"/>
    <property type="match status" value="1"/>
</dbReference>
<dbReference type="Pfam" id="PF16472">
    <property type="entry name" value="DUF5050"/>
    <property type="match status" value="3"/>
</dbReference>
<dbReference type="PANTHER" id="PTHR32256">
    <property type="match status" value="1"/>
</dbReference>
<dbReference type="RefSeq" id="WP_216254507.1">
    <property type="nucleotide sequence ID" value="NZ_JAZHFS010000044.1"/>
</dbReference>
<keyword evidence="5" id="KW-1185">Reference proteome</keyword>
<dbReference type="InterPro" id="IPR032485">
    <property type="entry name" value="LRP1-like_beta_prop"/>
</dbReference>
<feature type="domain" description="Prolow-density lipoprotein receptor-related protein 1-like beta-propeller" evidence="3">
    <location>
        <begin position="250"/>
        <end position="374"/>
    </location>
</feature>
<evidence type="ECO:0000256" key="1">
    <source>
        <dbReference type="SAM" id="SignalP"/>
    </source>
</evidence>
<proteinExistence type="predicted"/>
<feature type="signal peptide" evidence="1">
    <location>
        <begin position="1"/>
        <end position="29"/>
    </location>
</feature>
<feature type="domain" description="Prolow-density lipoprotein receptor-related protein 1-like beta-propeller" evidence="3">
    <location>
        <begin position="687"/>
        <end position="846"/>
    </location>
</feature>
<feature type="domain" description="Prolow-density lipoprotein receptor-related protein 1-like beta-propeller" evidence="3">
    <location>
        <begin position="379"/>
        <end position="557"/>
    </location>
</feature>
<dbReference type="InterPro" id="IPR053369">
    <property type="entry name" value="SrfA-induced_signal"/>
</dbReference>
<feature type="chain" id="PRO_5046630770" evidence="1">
    <location>
        <begin position="30"/>
        <end position="849"/>
    </location>
</feature>
<dbReference type="PANTHER" id="PTHR32256:SF17">
    <property type="entry name" value="EGF-LIKE DOMAIN-CONTAINING PROTEIN"/>
    <property type="match status" value="1"/>
</dbReference>
<gene>
    <name evidence="4" type="ORF">SJI18_23355</name>
</gene>
<evidence type="ECO:0000313" key="5">
    <source>
        <dbReference type="Proteomes" id="UP001498469"/>
    </source>
</evidence>
<dbReference type="Proteomes" id="UP001498469">
    <property type="component" value="Unassembled WGS sequence"/>
</dbReference>
<dbReference type="EMBL" id="JAZHFS010000044">
    <property type="protein sequence ID" value="MEF2115220.1"/>
    <property type="molecule type" value="Genomic_DNA"/>
</dbReference>
<protein>
    <submittedName>
        <fullName evidence="4">DUF5050 domain-containing protein</fullName>
    </submittedName>
</protein>
<organism evidence="4 5">
    <name type="scientific">Clostridium frigoriphilum</name>
    <dbReference type="NCBI Taxonomy" id="443253"/>
    <lineage>
        <taxon>Bacteria</taxon>
        <taxon>Bacillati</taxon>
        <taxon>Bacillota</taxon>
        <taxon>Clostridia</taxon>
        <taxon>Eubacteriales</taxon>
        <taxon>Clostridiaceae</taxon>
        <taxon>Clostridium</taxon>
    </lineage>
</organism>
<evidence type="ECO:0000313" key="4">
    <source>
        <dbReference type="EMBL" id="MEF2115220.1"/>
    </source>
</evidence>
<reference evidence="4 5" key="1">
    <citation type="submission" date="2023-11" db="EMBL/GenBank/DDBJ databases">
        <title>Draft genome sequence of a psychrophilic Clostridium strain from permafrost water brine.</title>
        <authorList>
            <person name="Shcherbakova V.A."/>
            <person name="Trubitsyn V.E."/>
            <person name="Zakharyuk A.G."/>
        </authorList>
    </citation>
    <scope>NUCLEOTIDE SEQUENCE [LARGE SCALE GENOMIC DNA]</scope>
    <source>
        <strain evidence="4 5">14F</strain>
    </source>
</reference>